<protein>
    <submittedName>
        <fullName evidence="2">Uncharacterized protein</fullName>
    </submittedName>
</protein>
<sequence length="535" mass="58537">MLSVIKRNKKGNVLTITLFVMVFASMVLTTMSLQLNRTIKRSREYSMVRSVQNTCENLVNLSAGFLSDRYAKLYFNDSWPEVGEFIDFVSSRGGLEGYLWGESLETLKNANCLLLTSDPEFQNLLASQPWIEGYDATAVLYNIGDRYVLISSAERNGMTRYAVATLGEIYEVIPVLATSYPGKTFSELKTTKKGKNKIGKGDFFAGPVVILGEAIVSSGDPANIFLGDLYASDVNLPPETSDFVYTKIATSAEEYLSQKTAETVEKLSSLASVTVEYPYDILPASLTEDTLLVVKSPSPDVPVYVTFDTNYDAKKKVDPATKITFTSGGQSFNINLDDYGIDYLNVLIEGDAVFDYSSQASDPHKALAVVGKYDIIATGDVVINSNLIYRDYYQAFNNGQGNSDVANQGISSLSDLSDVLSKRAINDLLSITSLGGDVYMYYKQGNGNSSHGIKTVTARVKALPKDGKGGKVVFPDLDQVSSGGHNSQLFIVGGITALSIEGDLDQYLDNLFGVPDQVLTNYLKKKLRLFGLRSW</sequence>
<comment type="caution">
    <text evidence="2">The sequence shown here is derived from an EMBL/GenBank/DDBJ whole genome shotgun (WGS) entry which is preliminary data.</text>
</comment>
<keyword evidence="1" id="KW-0812">Transmembrane</keyword>
<dbReference type="RefSeq" id="WP_068345393.1">
    <property type="nucleotide sequence ID" value="NZ_JFHK01000002.1"/>
</dbReference>
<dbReference type="OrthoDB" id="49704at2"/>
<reference evidence="2 3" key="1">
    <citation type="submission" date="2014-02" db="EMBL/GenBank/DDBJ databases">
        <title>Kosmotoga genome sequencing.</title>
        <authorList>
            <person name="Pollo S.M."/>
            <person name="Charchuk R."/>
            <person name="Nesbo C.L."/>
        </authorList>
    </citation>
    <scope>NUCLEOTIDE SEQUENCE [LARGE SCALE GENOMIC DNA]</scope>
    <source>
        <strain evidence="2 3">S304</strain>
    </source>
</reference>
<dbReference type="EMBL" id="JFHK01000002">
    <property type="protein sequence ID" value="OAA31792.1"/>
    <property type="molecule type" value="Genomic_DNA"/>
</dbReference>
<evidence type="ECO:0000313" key="3">
    <source>
        <dbReference type="Proteomes" id="UP000077339"/>
    </source>
</evidence>
<proteinExistence type="predicted"/>
<feature type="transmembrane region" description="Helical" evidence="1">
    <location>
        <begin position="12"/>
        <end position="33"/>
    </location>
</feature>
<organism evidence="2 3">
    <name type="scientific">Kosmotoga arenicorallina S304</name>
    <dbReference type="NCBI Taxonomy" id="1453497"/>
    <lineage>
        <taxon>Bacteria</taxon>
        <taxon>Thermotogati</taxon>
        <taxon>Thermotogota</taxon>
        <taxon>Thermotogae</taxon>
        <taxon>Kosmotogales</taxon>
        <taxon>Kosmotogaceae</taxon>
        <taxon>Kosmotoga</taxon>
    </lineage>
</organism>
<keyword evidence="1" id="KW-1133">Transmembrane helix</keyword>
<gene>
    <name evidence="2" type="ORF">AT15_02900</name>
</gene>
<name>A0A176K451_9BACT</name>
<evidence type="ECO:0000256" key="1">
    <source>
        <dbReference type="SAM" id="Phobius"/>
    </source>
</evidence>
<dbReference type="AlphaFoldDB" id="A0A176K451"/>
<dbReference type="Proteomes" id="UP000077339">
    <property type="component" value="Unassembled WGS sequence"/>
</dbReference>
<accession>A0A176K451</accession>
<dbReference type="STRING" id="1453497.AT15_02900"/>
<dbReference type="PATRIC" id="fig|1453497.3.peg.575"/>
<evidence type="ECO:0000313" key="2">
    <source>
        <dbReference type="EMBL" id="OAA31792.1"/>
    </source>
</evidence>
<keyword evidence="3" id="KW-1185">Reference proteome</keyword>
<keyword evidence="1" id="KW-0472">Membrane</keyword>